<reference evidence="2 3" key="1">
    <citation type="submission" date="2013-11" db="EMBL/GenBank/DDBJ databases">
        <title>The Damaraland mole rat (Fukomys damarensis) genome and evolution of African mole rats.</title>
        <authorList>
            <person name="Gladyshev V.N."/>
            <person name="Fang X."/>
        </authorList>
    </citation>
    <scope>NUCLEOTIDE SEQUENCE [LARGE SCALE GENOMIC DNA]</scope>
    <source>
        <tissue evidence="2">Liver</tissue>
    </source>
</reference>
<feature type="region of interest" description="Disordered" evidence="1">
    <location>
        <begin position="1"/>
        <end position="31"/>
    </location>
</feature>
<sequence length="125" mass="13430">MSHAVRIEDLYLEGPEASGGSQEISSGEMKDLCNQAEGSTLSQEVMLMVKTRDPLVKAAANPSDSEVPSSSSDENSRVHIRKTICSKLLLENQEAHICLPSSPFMAVGNNPQVDPPLPVQLGVTR</sequence>
<organism evidence="2 3">
    <name type="scientific">Fukomys damarensis</name>
    <name type="common">Damaraland mole rat</name>
    <name type="synonym">Cryptomys damarensis</name>
    <dbReference type="NCBI Taxonomy" id="885580"/>
    <lineage>
        <taxon>Eukaryota</taxon>
        <taxon>Metazoa</taxon>
        <taxon>Chordata</taxon>
        <taxon>Craniata</taxon>
        <taxon>Vertebrata</taxon>
        <taxon>Euteleostomi</taxon>
        <taxon>Mammalia</taxon>
        <taxon>Eutheria</taxon>
        <taxon>Euarchontoglires</taxon>
        <taxon>Glires</taxon>
        <taxon>Rodentia</taxon>
        <taxon>Hystricomorpha</taxon>
        <taxon>Bathyergidae</taxon>
        <taxon>Fukomys</taxon>
    </lineage>
</organism>
<proteinExistence type="predicted"/>
<keyword evidence="3" id="KW-1185">Reference proteome</keyword>
<dbReference type="Proteomes" id="UP000028990">
    <property type="component" value="Unassembled WGS sequence"/>
</dbReference>
<evidence type="ECO:0000313" key="3">
    <source>
        <dbReference type="Proteomes" id="UP000028990"/>
    </source>
</evidence>
<gene>
    <name evidence="2" type="ORF">H920_11956</name>
</gene>
<feature type="compositionally biased region" description="Low complexity" evidence="1">
    <location>
        <begin position="61"/>
        <end position="73"/>
    </location>
</feature>
<name>A0A091D655_FUKDA</name>
<evidence type="ECO:0000313" key="2">
    <source>
        <dbReference type="EMBL" id="KFO26557.1"/>
    </source>
</evidence>
<dbReference type="EMBL" id="KN123144">
    <property type="protein sequence ID" value="KFO26557.1"/>
    <property type="molecule type" value="Genomic_DNA"/>
</dbReference>
<feature type="region of interest" description="Disordered" evidence="1">
    <location>
        <begin position="56"/>
        <end position="76"/>
    </location>
</feature>
<protein>
    <submittedName>
        <fullName evidence="2">Uncharacterized protein</fullName>
    </submittedName>
</protein>
<dbReference type="AlphaFoldDB" id="A0A091D655"/>
<accession>A0A091D655</accession>
<evidence type="ECO:0000256" key="1">
    <source>
        <dbReference type="SAM" id="MobiDB-lite"/>
    </source>
</evidence>